<reference evidence="1 2" key="1">
    <citation type="submission" date="2018-05" db="EMBL/GenBank/DDBJ databases">
        <title>Genomic Encyclopedia of Type Strains, Phase IV (KMG-IV): sequencing the most valuable type-strain genomes for metagenomic binning, comparative biology and taxonomic classification.</title>
        <authorList>
            <person name="Goeker M."/>
        </authorList>
    </citation>
    <scope>NUCLEOTIDE SEQUENCE [LARGE SCALE GENOMIC DNA]</scope>
    <source>
        <strain evidence="1 2">DSM 24906</strain>
    </source>
</reference>
<organism evidence="1 2">
    <name type="scientific">Oceanotoga teriensis</name>
    <dbReference type="NCBI Taxonomy" id="515440"/>
    <lineage>
        <taxon>Bacteria</taxon>
        <taxon>Thermotogati</taxon>
        <taxon>Thermotogota</taxon>
        <taxon>Thermotogae</taxon>
        <taxon>Petrotogales</taxon>
        <taxon>Petrotogaceae</taxon>
        <taxon>Oceanotoga</taxon>
    </lineage>
</organism>
<sequence length="49" mass="5967">MKRDDPKYFEINTDELNKLDNIIKEDYSNINGIVMIKNGYKIYEFFLLF</sequence>
<name>A0AA45C6V0_9BACT</name>
<evidence type="ECO:0000313" key="2">
    <source>
        <dbReference type="Proteomes" id="UP000245921"/>
    </source>
</evidence>
<proteinExistence type="predicted"/>
<protein>
    <submittedName>
        <fullName evidence="1">Uncharacterized protein</fullName>
    </submittedName>
</protein>
<dbReference type="RefSeq" id="WP_158274832.1">
    <property type="nucleotide sequence ID" value="NZ_QGGI01000008.1"/>
</dbReference>
<evidence type="ECO:0000313" key="1">
    <source>
        <dbReference type="EMBL" id="PWJ93281.1"/>
    </source>
</evidence>
<dbReference type="EMBL" id="QGGI01000008">
    <property type="protein sequence ID" value="PWJ93281.1"/>
    <property type="molecule type" value="Genomic_DNA"/>
</dbReference>
<gene>
    <name evidence="1" type="ORF">C7380_108111</name>
</gene>
<comment type="caution">
    <text evidence="1">The sequence shown here is derived from an EMBL/GenBank/DDBJ whole genome shotgun (WGS) entry which is preliminary data.</text>
</comment>
<dbReference type="Proteomes" id="UP000245921">
    <property type="component" value="Unassembled WGS sequence"/>
</dbReference>
<dbReference type="AlphaFoldDB" id="A0AA45C6V0"/>
<accession>A0AA45C6V0</accession>
<keyword evidence="2" id="KW-1185">Reference proteome</keyword>